<accession>A0A8S9XCC5</accession>
<dbReference type="EMBL" id="WIXP02000008">
    <property type="protein sequence ID" value="KAF6206720.1"/>
    <property type="molecule type" value="Genomic_DNA"/>
</dbReference>
<dbReference type="PANTHER" id="PTHR34494:SF1">
    <property type="entry name" value="PROTEIN CBG25024"/>
    <property type="match status" value="1"/>
</dbReference>
<evidence type="ECO:0000256" key="2">
    <source>
        <dbReference type="SAM" id="SignalP"/>
    </source>
</evidence>
<keyword evidence="2" id="KW-0732">Signal</keyword>
<dbReference type="AlphaFoldDB" id="A0A8S9XCC5"/>
<feature type="compositionally biased region" description="Basic and acidic residues" evidence="1">
    <location>
        <begin position="215"/>
        <end position="234"/>
    </location>
</feature>
<dbReference type="Proteomes" id="UP000466442">
    <property type="component" value="Unassembled WGS sequence"/>
</dbReference>
<feature type="region of interest" description="Disordered" evidence="1">
    <location>
        <begin position="200"/>
        <end position="234"/>
    </location>
</feature>
<sequence length="293" mass="31682">MRLTVILFGVFLLCHQGQSSYFDSVPLVSQFKSLFQVIGGDADGAKRTQENFLNTAGVVSQIKSAIHAANGDYEAARETQEKYAKNLEELANSLPVVGHIKGGVHIALGEEEKGETIIKGATSSTGAVIGGLAGPAGAVLGGAATDALITGVDSAVHDEFRPYGMIDYVANFDNKEAGEHFDVLAGIGLDVAGGAAAKKSSARSKNMAGSLDSPDSPRRLDIPEEHRYGSEPRRRVDIEESVRRIDNEEPIHQTHDNLDVSLRRNSVNLDEYYRKRLEPVDFREVNDSYMVPV</sequence>
<feature type="signal peptide" evidence="2">
    <location>
        <begin position="1"/>
        <end position="19"/>
    </location>
</feature>
<reference evidence="3" key="1">
    <citation type="journal article" date="2021" name="Mol. Ecol. Resour.">
        <title>Apolygus lucorum genome provides insights into omnivorousness and mesophyll feeding.</title>
        <authorList>
            <person name="Liu Y."/>
            <person name="Liu H."/>
            <person name="Wang H."/>
            <person name="Huang T."/>
            <person name="Liu B."/>
            <person name="Yang B."/>
            <person name="Yin L."/>
            <person name="Li B."/>
            <person name="Zhang Y."/>
            <person name="Zhang S."/>
            <person name="Jiang F."/>
            <person name="Zhang X."/>
            <person name="Ren Y."/>
            <person name="Wang B."/>
            <person name="Wang S."/>
            <person name="Lu Y."/>
            <person name="Wu K."/>
            <person name="Fan W."/>
            <person name="Wang G."/>
        </authorList>
    </citation>
    <scope>NUCLEOTIDE SEQUENCE</scope>
    <source>
        <strain evidence="3">12Hb</strain>
    </source>
</reference>
<feature type="chain" id="PRO_5035738547" evidence="2">
    <location>
        <begin position="20"/>
        <end position="293"/>
    </location>
</feature>
<evidence type="ECO:0000313" key="4">
    <source>
        <dbReference type="Proteomes" id="UP000466442"/>
    </source>
</evidence>
<proteinExistence type="predicted"/>
<comment type="caution">
    <text evidence="3">The sequence shown here is derived from an EMBL/GenBank/DDBJ whole genome shotgun (WGS) entry which is preliminary data.</text>
</comment>
<dbReference type="PANTHER" id="PTHR34494">
    <property type="entry name" value="PROTEIN CBG25024"/>
    <property type="match status" value="1"/>
</dbReference>
<name>A0A8S9XCC5_APOLU</name>
<gene>
    <name evidence="3" type="ORF">GE061_017956</name>
</gene>
<evidence type="ECO:0000256" key="1">
    <source>
        <dbReference type="SAM" id="MobiDB-lite"/>
    </source>
</evidence>
<keyword evidence="4" id="KW-1185">Reference proteome</keyword>
<organism evidence="3 4">
    <name type="scientific">Apolygus lucorum</name>
    <name type="common">Small green plant bug</name>
    <name type="synonym">Lygocoris lucorum</name>
    <dbReference type="NCBI Taxonomy" id="248454"/>
    <lineage>
        <taxon>Eukaryota</taxon>
        <taxon>Metazoa</taxon>
        <taxon>Ecdysozoa</taxon>
        <taxon>Arthropoda</taxon>
        <taxon>Hexapoda</taxon>
        <taxon>Insecta</taxon>
        <taxon>Pterygota</taxon>
        <taxon>Neoptera</taxon>
        <taxon>Paraneoptera</taxon>
        <taxon>Hemiptera</taxon>
        <taxon>Heteroptera</taxon>
        <taxon>Panheteroptera</taxon>
        <taxon>Cimicomorpha</taxon>
        <taxon>Miridae</taxon>
        <taxon>Mirini</taxon>
        <taxon>Apolygus</taxon>
    </lineage>
</organism>
<dbReference type="OrthoDB" id="6595291at2759"/>
<protein>
    <submittedName>
        <fullName evidence="3">Uncharacterized protein</fullName>
    </submittedName>
</protein>
<evidence type="ECO:0000313" key="3">
    <source>
        <dbReference type="EMBL" id="KAF6206720.1"/>
    </source>
</evidence>